<name>A0AAN7FG82_QUERU</name>
<keyword evidence="1" id="KW-0812">Transmembrane</keyword>
<organism evidence="2 3">
    <name type="scientific">Quercus rubra</name>
    <name type="common">Northern red oak</name>
    <name type="synonym">Quercus borealis</name>
    <dbReference type="NCBI Taxonomy" id="3512"/>
    <lineage>
        <taxon>Eukaryota</taxon>
        <taxon>Viridiplantae</taxon>
        <taxon>Streptophyta</taxon>
        <taxon>Embryophyta</taxon>
        <taxon>Tracheophyta</taxon>
        <taxon>Spermatophyta</taxon>
        <taxon>Magnoliopsida</taxon>
        <taxon>eudicotyledons</taxon>
        <taxon>Gunneridae</taxon>
        <taxon>Pentapetalae</taxon>
        <taxon>rosids</taxon>
        <taxon>fabids</taxon>
        <taxon>Fagales</taxon>
        <taxon>Fagaceae</taxon>
        <taxon>Quercus</taxon>
    </lineage>
</organism>
<dbReference type="InterPro" id="IPR006747">
    <property type="entry name" value="DUF599"/>
</dbReference>
<feature type="transmembrane region" description="Helical" evidence="1">
    <location>
        <begin position="238"/>
        <end position="262"/>
    </location>
</feature>
<dbReference type="EMBL" id="JAXUIC010000005">
    <property type="protein sequence ID" value="KAK4589816.1"/>
    <property type="molecule type" value="Genomic_DNA"/>
</dbReference>
<feature type="transmembrane region" description="Helical" evidence="1">
    <location>
        <begin position="62"/>
        <end position="79"/>
    </location>
</feature>
<keyword evidence="1" id="KW-0472">Membrane</keyword>
<dbReference type="AlphaFoldDB" id="A0AAN7FG82"/>
<accession>A0AAN7FG82</accession>
<sequence>MEVSRSNYCFAAQLEKSKLSSNKSRRPRNPFTYIDIKPHEFFFVVSDLSKKIMGFSFEKQDLDLVLVPTGLLIMFVYHLDLLYRYIYRPHTTFMGSENNEKRAWVENIMKDEKKNVSVALTVTSSNITAAIYLATISLTLCSLIGAWITNSTFTLLDNTIIYGDTSESTMAIKYISLLTCFLLAFSCFVQSARHLVNASYLISNPSNDVCASSVVLPVIRGGEFWSLGLRALYFALNLLLWFFGPIPMFVCSISIVIILHCLDTNSHLLLKQLDSLTRG</sequence>
<dbReference type="PANTHER" id="PTHR31168:SF21">
    <property type="entry name" value="EMB|CAB89385.1"/>
    <property type="match status" value="1"/>
</dbReference>
<proteinExistence type="predicted"/>
<reference evidence="2 3" key="1">
    <citation type="journal article" date="2023" name="G3 (Bethesda)">
        <title>A haplotype-resolved chromosome-scale genome for Quercus rubra L. provides insights into the genetics of adaptive traits for red oak species.</title>
        <authorList>
            <person name="Kapoor B."/>
            <person name="Jenkins J."/>
            <person name="Schmutz J."/>
            <person name="Zhebentyayeva T."/>
            <person name="Kuelheim C."/>
            <person name="Coggeshall M."/>
            <person name="Heim C."/>
            <person name="Lasky J.R."/>
            <person name="Leites L."/>
            <person name="Islam-Faridi N."/>
            <person name="Romero-Severson J."/>
            <person name="DeLeo V.L."/>
            <person name="Lucas S.M."/>
            <person name="Lazic D."/>
            <person name="Gailing O."/>
            <person name="Carlson J."/>
            <person name="Staton M."/>
        </authorList>
    </citation>
    <scope>NUCLEOTIDE SEQUENCE [LARGE SCALE GENOMIC DNA]</scope>
    <source>
        <strain evidence="2">Pseudo-F2</strain>
    </source>
</reference>
<evidence type="ECO:0000256" key="1">
    <source>
        <dbReference type="SAM" id="Phobius"/>
    </source>
</evidence>
<gene>
    <name evidence="2" type="ORF">RGQ29_020415</name>
</gene>
<evidence type="ECO:0000313" key="2">
    <source>
        <dbReference type="EMBL" id="KAK4589816.1"/>
    </source>
</evidence>
<comment type="caution">
    <text evidence="2">The sequence shown here is derived from an EMBL/GenBank/DDBJ whole genome shotgun (WGS) entry which is preliminary data.</text>
</comment>
<dbReference type="PANTHER" id="PTHR31168">
    <property type="entry name" value="OS02G0292800 PROTEIN"/>
    <property type="match status" value="1"/>
</dbReference>
<protein>
    <submittedName>
        <fullName evidence="2">Uncharacterized protein</fullName>
    </submittedName>
</protein>
<dbReference type="Pfam" id="PF04654">
    <property type="entry name" value="DUF599"/>
    <property type="match status" value="1"/>
</dbReference>
<keyword evidence="1" id="KW-1133">Transmembrane helix</keyword>
<keyword evidence="3" id="KW-1185">Reference proteome</keyword>
<evidence type="ECO:0000313" key="3">
    <source>
        <dbReference type="Proteomes" id="UP001324115"/>
    </source>
</evidence>
<feature type="transmembrane region" description="Helical" evidence="1">
    <location>
        <begin position="171"/>
        <end position="192"/>
    </location>
</feature>
<dbReference type="Proteomes" id="UP001324115">
    <property type="component" value="Unassembled WGS sequence"/>
</dbReference>
<feature type="transmembrane region" description="Helical" evidence="1">
    <location>
        <begin position="129"/>
        <end position="150"/>
    </location>
</feature>